<protein>
    <submittedName>
        <fullName evidence="8">Methyl-CpG-binding domain-containing protein 10</fullName>
    </submittedName>
</protein>
<dbReference type="InterPro" id="IPR016177">
    <property type="entry name" value="DNA-bd_dom_sf"/>
</dbReference>
<dbReference type="AlphaFoldDB" id="A0A1D1YTX1"/>
<evidence type="ECO:0000313" key="8">
    <source>
        <dbReference type="EMBL" id="JAT58072.1"/>
    </source>
</evidence>
<dbReference type="PANTHER" id="PTHR33729:SF6">
    <property type="entry name" value="METHYL-CPG-BINDING DOMAIN-CONTAINING PROTEIN 11"/>
    <property type="match status" value="1"/>
</dbReference>
<evidence type="ECO:0000256" key="4">
    <source>
        <dbReference type="ARBA" id="ARBA00023163"/>
    </source>
</evidence>
<evidence type="ECO:0000256" key="1">
    <source>
        <dbReference type="ARBA" id="ARBA00004123"/>
    </source>
</evidence>
<dbReference type="PROSITE" id="PS50982">
    <property type="entry name" value="MBD"/>
    <property type="match status" value="1"/>
</dbReference>
<keyword evidence="3" id="KW-0238">DNA-binding</keyword>
<dbReference type="SUPFAM" id="SSF54171">
    <property type="entry name" value="DNA-binding domain"/>
    <property type="match status" value="1"/>
</dbReference>
<feature type="region of interest" description="Disordered" evidence="6">
    <location>
        <begin position="99"/>
        <end position="234"/>
    </location>
</feature>
<keyword evidence="2" id="KW-0805">Transcription regulation</keyword>
<keyword evidence="4" id="KW-0804">Transcription</keyword>
<sequence length="234" mass="25436">LPSLSLSPRLSRRSGSEMSEPAAAVEGGALAEAANPGKESPVSPDKRQNEAPSVEVVSVELPAPAGWKKKFTPKKGGTPRRNEIVFIAPTGEEIKSKRQLEVYLKSHPGGPSASHFDWGTGDTPRRSARISEKAKATETPESEPLKKRGRKSVSIKTEEEKESETEEIPSTEEDVTAAEEEKVVDVEMKEAEDGAERAKEEVAVAEEKEEEDDASKEEVAVAEEKEEEDDASKE</sequence>
<feature type="compositionally biased region" description="Acidic residues" evidence="6">
    <location>
        <begin position="224"/>
        <end position="234"/>
    </location>
</feature>
<feature type="non-terminal residue" evidence="8">
    <location>
        <position position="234"/>
    </location>
</feature>
<proteinExistence type="predicted"/>
<dbReference type="InterPro" id="IPR039622">
    <property type="entry name" value="MBD10/11"/>
</dbReference>
<feature type="domain" description="MBD" evidence="7">
    <location>
        <begin position="53"/>
        <end position="123"/>
    </location>
</feature>
<dbReference type="CDD" id="cd00122">
    <property type="entry name" value="MBD"/>
    <property type="match status" value="1"/>
</dbReference>
<comment type="subcellular location">
    <subcellularLocation>
        <location evidence="1">Nucleus</location>
    </subcellularLocation>
</comment>
<dbReference type="Gene3D" id="3.30.890.10">
    <property type="entry name" value="Methyl-cpg-binding Protein 2, Chain A"/>
    <property type="match status" value="1"/>
</dbReference>
<evidence type="ECO:0000259" key="7">
    <source>
        <dbReference type="PROSITE" id="PS50982"/>
    </source>
</evidence>
<organism evidence="8">
    <name type="scientific">Anthurium amnicola</name>
    <dbReference type="NCBI Taxonomy" id="1678845"/>
    <lineage>
        <taxon>Eukaryota</taxon>
        <taxon>Viridiplantae</taxon>
        <taxon>Streptophyta</taxon>
        <taxon>Embryophyta</taxon>
        <taxon>Tracheophyta</taxon>
        <taxon>Spermatophyta</taxon>
        <taxon>Magnoliopsida</taxon>
        <taxon>Liliopsida</taxon>
        <taxon>Araceae</taxon>
        <taxon>Pothoideae</taxon>
        <taxon>Potheae</taxon>
        <taxon>Anthurium</taxon>
    </lineage>
</organism>
<keyword evidence="5" id="KW-0539">Nucleus</keyword>
<evidence type="ECO:0000256" key="6">
    <source>
        <dbReference type="SAM" id="MobiDB-lite"/>
    </source>
</evidence>
<evidence type="ECO:0000256" key="5">
    <source>
        <dbReference type="ARBA" id="ARBA00023242"/>
    </source>
</evidence>
<dbReference type="PANTHER" id="PTHR33729">
    <property type="entry name" value="METHYL-CPG BINDING DOMAIN CONTAINING PROTEIN, EXPRESSED"/>
    <property type="match status" value="1"/>
</dbReference>
<feature type="non-terminal residue" evidence="8">
    <location>
        <position position="1"/>
    </location>
</feature>
<evidence type="ECO:0000256" key="2">
    <source>
        <dbReference type="ARBA" id="ARBA00023015"/>
    </source>
</evidence>
<dbReference type="InterPro" id="IPR001739">
    <property type="entry name" value="Methyl_CpG_DNA-bd"/>
</dbReference>
<accession>A0A1D1YTX1</accession>
<reference evidence="8" key="1">
    <citation type="submission" date="2015-07" db="EMBL/GenBank/DDBJ databases">
        <title>Transcriptome Assembly of Anthurium amnicola.</title>
        <authorList>
            <person name="Suzuki J."/>
        </authorList>
    </citation>
    <scope>NUCLEOTIDE SEQUENCE</scope>
</reference>
<feature type="compositionally biased region" description="Basic and acidic residues" evidence="6">
    <location>
        <begin position="179"/>
        <end position="206"/>
    </location>
</feature>
<feature type="region of interest" description="Disordered" evidence="6">
    <location>
        <begin position="1"/>
        <end position="82"/>
    </location>
</feature>
<evidence type="ECO:0000256" key="3">
    <source>
        <dbReference type="ARBA" id="ARBA00023125"/>
    </source>
</evidence>
<dbReference type="Pfam" id="PF01429">
    <property type="entry name" value="MBD"/>
    <property type="match status" value="1"/>
</dbReference>
<feature type="compositionally biased region" description="Basic and acidic residues" evidence="6">
    <location>
        <begin position="123"/>
        <end position="146"/>
    </location>
</feature>
<gene>
    <name evidence="8" type="primary">MBD10</name>
    <name evidence="8" type="ORF">g.50592</name>
</gene>
<feature type="compositionally biased region" description="Low complexity" evidence="6">
    <location>
        <begin position="22"/>
        <end position="34"/>
    </location>
</feature>
<dbReference type="GO" id="GO:0003677">
    <property type="term" value="F:DNA binding"/>
    <property type="evidence" value="ECO:0007669"/>
    <property type="project" value="UniProtKB-KW"/>
</dbReference>
<feature type="compositionally biased region" description="Acidic residues" evidence="6">
    <location>
        <begin position="160"/>
        <end position="178"/>
    </location>
</feature>
<dbReference type="EMBL" id="GDJX01009864">
    <property type="protein sequence ID" value="JAT58072.1"/>
    <property type="molecule type" value="Transcribed_RNA"/>
</dbReference>
<dbReference type="GO" id="GO:0005634">
    <property type="term" value="C:nucleus"/>
    <property type="evidence" value="ECO:0007669"/>
    <property type="project" value="UniProtKB-SubCell"/>
</dbReference>
<name>A0A1D1YTX1_9ARAE</name>